<keyword evidence="3" id="KW-1185">Reference proteome</keyword>
<comment type="caution">
    <text evidence="2">The sequence shown here is derived from an EMBL/GenBank/DDBJ whole genome shotgun (WGS) entry which is preliminary data.</text>
</comment>
<evidence type="ECO:0000256" key="1">
    <source>
        <dbReference type="SAM" id="Phobius"/>
    </source>
</evidence>
<gene>
    <name evidence="2" type="ORF">HGP28_02720</name>
</gene>
<keyword evidence="1" id="KW-0812">Transmembrane</keyword>
<sequence length="177" mass="20691">MPNYDFTLILIASNFIYLFVSSIFIFSVIIEDDINYGDNEKIIDNDDSRFSLEYNSDVITKIKSMNTINDEVKNGIIDVSFYLNELKFHANEQSQLNSIIHFNEGIKQDIINIGNELDYIKFRLLNEEDMSKDFDMMTSHISKTCSSIMFISTLIERVLDDIDDHQDKVFFLNQNRP</sequence>
<dbReference type="Proteomes" id="UP000535589">
    <property type="component" value="Unassembled WGS sequence"/>
</dbReference>
<proteinExistence type="predicted"/>
<keyword evidence="1" id="KW-0472">Membrane</keyword>
<name>A0A7X8TN34_9VIBR</name>
<keyword evidence="1" id="KW-1133">Transmembrane helix</keyword>
<dbReference type="RefSeq" id="WP_168834903.1">
    <property type="nucleotide sequence ID" value="NZ_JABAIK010000002.1"/>
</dbReference>
<reference evidence="2 3" key="1">
    <citation type="submission" date="2020-04" db="EMBL/GenBank/DDBJ databases">
        <title>Vibrio sp. SM6, a novel species isolated from seawater.</title>
        <authorList>
            <person name="Wang X."/>
        </authorList>
    </citation>
    <scope>NUCLEOTIDE SEQUENCE [LARGE SCALE GENOMIC DNA]</scope>
    <source>
        <strain evidence="2 3">SM6</strain>
    </source>
</reference>
<dbReference type="AlphaFoldDB" id="A0A7X8TN34"/>
<organism evidence="2 3">
    <name type="scientific">Vibrio agarilyticus</name>
    <dbReference type="NCBI Taxonomy" id="2726741"/>
    <lineage>
        <taxon>Bacteria</taxon>
        <taxon>Pseudomonadati</taxon>
        <taxon>Pseudomonadota</taxon>
        <taxon>Gammaproteobacteria</taxon>
        <taxon>Vibrionales</taxon>
        <taxon>Vibrionaceae</taxon>
        <taxon>Vibrio</taxon>
    </lineage>
</organism>
<dbReference type="EMBL" id="JABAIK010000002">
    <property type="protein sequence ID" value="NLS11802.1"/>
    <property type="molecule type" value="Genomic_DNA"/>
</dbReference>
<protein>
    <submittedName>
        <fullName evidence="2">Uncharacterized protein</fullName>
    </submittedName>
</protein>
<evidence type="ECO:0000313" key="2">
    <source>
        <dbReference type="EMBL" id="NLS11802.1"/>
    </source>
</evidence>
<evidence type="ECO:0000313" key="3">
    <source>
        <dbReference type="Proteomes" id="UP000535589"/>
    </source>
</evidence>
<feature type="transmembrane region" description="Helical" evidence="1">
    <location>
        <begin position="6"/>
        <end position="30"/>
    </location>
</feature>
<accession>A0A7X8TN34</accession>